<reference evidence="2" key="1">
    <citation type="submission" date="2023-04" db="EMBL/GenBank/DDBJ databases">
        <title>Black Yeasts Isolated from many extreme environments.</title>
        <authorList>
            <person name="Coleine C."/>
            <person name="Stajich J.E."/>
            <person name="Selbmann L."/>
        </authorList>
    </citation>
    <scope>NUCLEOTIDE SEQUENCE</scope>
    <source>
        <strain evidence="2">CCFEE 5312</strain>
    </source>
</reference>
<protein>
    <submittedName>
        <fullName evidence="2">Uncharacterized protein</fullName>
    </submittedName>
</protein>
<dbReference type="AlphaFoldDB" id="A0AAJ0DIF8"/>
<dbReference type="EMBL" id="JAWDJX010000011">
    <property type="protein sequence ID" value="KAK3054694.1"/>
    <property type="molecule type" value="Genomic_DNA"/>
</dbReference>
<evidence type="ECO:0000256" key="1">
    <source>
        <dbReference type="SAM" id="MobiDB-lite"/>
    </source>
</evidence>
<feature type="region of interest" description="Disordered" evidence="1">
    <location>
        <begin position="58"/>
        <end position="100"/>
    </location>
</feature>
<comment type="caution">
    <text evidence="2">The sequence shown here is derived from an EMBL/GenBank/DDBJ whole genome shotgun (WGS) entry which is preliminary data.</text>
</comment>
<evidence type="ECO:0000313" key="3">
    <source>
        <dbReference type="Proteomes" id="UP001271007"/>
    </source>
</evidence>
<keyword evidence="3" id="KW-1185">Reference proteome</keyword>
<gene>
    <name evidence="2" type="ORF">LTR09_004423</name>
</gene>
<sequence length="100" mass="11291">MKRTVASALGFGDRTRYCEVAPGVTMREENSRFEVVSALVLETDRSSIVEKMFTPPVKRKVKAKEEGDEADEKTGAQTKGRRLTRGSRLPRVEEEDDEDE</sequence>
<accession>A0AAJ0DIF8</accession>
<name>A0AAJ0DIF8_9PEZI</name>
<dbReference type="Proteomes" id="UP001271007">
    <property type="component" value="Unassembled WGS sequence"/>
</dbReference>
<proteinExistence type="predicted"/>
<organism evidence="2 3">
    <name type="scientific">Extremus antarcticus</name>
    <dbReference type="NCBI Taxonomy" id="702011"/>
    <lineage>
        <taxon>Eukaryota</taxon>
        <taxon>Fungi</taxon>
        <taxon>Dikarya</taxon>
        <taxon>Ascomycota</taxon>
        <taxon>Pezizomycotina</taxon>
        <taxon>Dothideomycetes</taxon>
        <taxon>Dothideomycetidae</taxon>
        <taxon>Mycosphaerellales</taxon>
        <taxon>Extremaceae</taxon>
        <taxon>Extremus</taxon>
    </lineage>
</organism>
<evidence type="ECO:0000313" key="2">
    <source>
        <dbReference type="EMBL" id="KAK3054694.1"/>
    </source>
</evidence>